<organism evidence="1 2">
    <name type="scientific">Stylosanthes scabra</name>
    <dbReference type="NCBI Taxonomy" id="79078"/>
    <lineage>
        <taxon>Eukaryota</taxon>
        <taxon>Viridiplantae</taxon>
        <taxon>Streptophyta</taxon>
        <taxon>Embryophyta</taxon>
        <taxon>Tracheophyta</taxon>
        <taxon>Spermatophyta</taxon>
        <taxon>Magnoliopsida</taxon>
        <taxon>eudicotyledons</taxon>
        <taxon>Gunneridae</taxon>
        <taxon>Pentapetalae</taxon>
        <taxon>rosids</taxon>
        <taxon>fabids</taxon>
        <taxon>Fabales</taxon>
        <taxon>Fabaceae</taxon>
        <taxon>Papilionoideae</taxon>
        <taxon>50 kb inversion clade</taxon>
        <taxon>dalbergioids sensu lato</taxon>
        <taxon>Dalbergieae</taxon>
        <taxon>Pterocarpus clade</taxon>
        <taxon>Stylosanthes</taxon>
    </lineage>
</organism>
<evidence type="ECO:0000313" key="2">
    <source>
        <dbReference type="Proteomes" id="UP001341840"/>
    </source>
</evidence>
<evidence type="ECO:0000313" key="1">
    <source>
        <dbReference type="EMBL" id="MED6150321.1"/>
    </source>
</evidence>
<reference evidence="1 2" key="1">
    <citation type="journal article" date="2023" name="Plants (Basel)">
        <title>Bridging the Gap: Combining Genomics and Transcriptomics Approaches to Understand Stylosanthes scabra, an Orphan Legume from the Brazilian Caatinga.</title>
        <authorList>
            <person name="Ferreira-Neto J.R.C."/>
            <person name="da Silva M.D."/>
            <person name="Binneck E."/>
            <person name="de Melo N.F."/>
            <person name="da Silva R.H."/>
            <person name="de Melo A.L.T.M."/>
            <person name="Pandolfi V."/>
            <person name="Bustamante F.O."/>
            <person name="Brasileiro-Vidal A.C."/>
            <person name="Benko-Iseppon A.M."/>
        </authorList>
    </citation>
    <scope>NUCLEOTIDE SEQUENCE [LARGE SCALE GENOMIC DNA]</scope>
    <source>
        <tissue evidence="1">Leaves</tissue>
    </source>
</reference>
<proteinExistence type="predicted"/>
<gene>
    <name evidence="1" type="ORF">PIB30_071206</name>
</gene>
<comment type="caution">
    <text evidence="1">The sequence shown here is derived from an EMBL/GenBank/DDBJ whole genome shotgun (WGS) entry which is preliminary data.</text>
</comment>
<dbReference type="Proteomes" id="UP001341840">
    <property type="component" value="Unassembled WGS sequence"/>
</dbReference>
<protein>
    <submittedName>
        <fullName evidence="1">Uncharacterized protein</fullName>
    </submittedName>
</protein>
<keyword evidence="2" id="KW-1185">Reference proteome</keyword>
<accession>A0ABU6TNG7</accession>
<dbReference type="EMBL" id="JASCZI010091439">
    <property type="protein sequence ID" value="MED6150321.1"/>
    <property type="molecule type" value="Genomic_DNA"/>
</dbReference>
<name>A0ABU6TNG7_9FABA</name>
<sequence length="62" mass="6881">MVLLKDYIGYSPCSEMKKQDRKGETELPLTPHLTTALNSQRMTFATNDILLCLVLAIAARGV</sequence>